<evidence type="ECO:0000256" key="2">
    <source>
        <dbReference type="ARBA" id="ARBA00022475"/>
    </source>
</evidence>
<dbReference type="GO" id="GO:0016020">
    <property type="term" value="C:membrane"/>
    <property type="evidence" value="ECO:0007669"/>
    <property type="project" value="InterPro"/>
</dbReference>
<feature type="transmembrane region" description="Helical" evidence="9">
    <location>
        <begin position="38"/>
        <end position="57"/>
    </location>
</feature>
<feature type="transmembrane region" description="Helical" evidence="9">
    <location>
        <begin position="69"/>
        <end position="91"/>
    </location>
</feature>
<keyword evidence="8 9" id="KW-0472">Membrane</keyword>
<keyword evidence="4" id="KW-0762">Sugar transport</keyword>
<dbReference type="EMBL" id="QWET01000014">
    <property type="protein sequence ID" value="RIH63972.1"/>
    <property type="molecule type" value="Genomic_DNA"/>
</dbReference>
<keyword evidence="11" id="KW-1185">Reference proteome</keyword>
<feature type="transmembrane region" description="Helical" evidence="9">
    <location>
        <begin position="98"/>
        <end position="122"/>
    </location>
</feature>
<evidence type="ECO:0000256" key="6">
    <source>
        <dbReference type="ARBA" id="ARBA00022847"/>
    </source>
</evidence>
<feature type="transmembrane region" description="Helical" evidence="9">
    <location>
        <begin position="6"/>
        <end position="26"/>
    </location>
</feature>
<dbReference type="GO" id="GO:0015293">
    <property type="term" value="F:symporter activity"/>
    <property type="evidence" value="ECO:0007669"/>
    <property type="project" value="UniProtKB-KW"/>
</dbReference>
<reference evidence="10 11" key="1">
    <citation type="journal article" date="2015" name="Int. J. Syst. Evol. Microbiol.">
        <title>Mariniphaga sediminis sp. nov., isolated from coastal sediment.</title>
        <authorList>
            <person name="Wang F.Q."/>
            <person name="Shen Q.Y."/>
            <person name="Chen G.J."/>
            <person name="Du Z.J."/>
        </authorList>
    </citation>
    <scope>NUCLEOTIDE SEQUENCE [LARGE SCALE GENOMIC DNA]</scope>
    <source>
        <strain evidence="10 11">SY21</strain>
    </source>
</reference>
<keyword evidence="7 9" id="KW-1133">Transmembrane helix</keyword>
<organism evidence="10 11">
    <name type="scientific">Mariniphaga sediminis</name>
    <dbReference type="NCBI Taxonomy" id="1628158"/>
    <lineage>
        <taxon>Bacteria</taxon>
        <taxon>Pseudomonadati</taxon>
        <taxon>Bacteroidota</taxon>
        <taxon>Bacteroidia</taxon>
        <taxon>Marinilabiliales</taxon>
        <taxon>Prolixibacteraceae</taxon>
        <taxon>Mariniphaga</taxon>
    </lineage>
</organism>
<protein>
    <recommendedName>
        <fullName evidence="12">Rhamnose/proton symporter RhaT</fullName>
    </recommendedName>
</protein>
<accession>A0A399CZQ2</accession>
<keyword evidence="6" id="KW-0769">Symport</keyword>
<keyword evidence="1" id="KW-0813">Transport</keyword>
<evidence type="ECO:0000256" key="1">
    <source>
        <dbReference type="ARBA" id="ARBA00022448"/>
    </source>
</evidence>
<feature type="transmembrane region" description="Helical" evidence="9">
    <location>
        <begin position="182"/>
        <end position="207"/>
    </location>
</feature>
<evidence type="ECO:0000313" key="10">
    <source>
        <dbReference type="EMBL" id="RIH63972.1"/>
    </source>
</evidence>
<feature type="transmembrane region" description="Helical" evidence="9">
    <location>
        <begin position="262"/>
        <end position="281"/>
    </location>
</feature>
<comment type="caution">
    <text evidence="10">The sequence shown here is derived from an EMBL/GenBank/DDBJ whole genome shotgun (WGS) entry which is preliminary data.</text>
</comment>
<dbReference type="GO" id="GO:0015153">
    <property type="term" value="F:rhamnose transmembrane transporter activity"/>
    <property type="evidence" value="ECO:0007669"/>
    <property type="project" value="InterPro"/>
</dbReference>
<keyword evidence="5 9" id="KW-0812">Transmembrane</keyword>
<evidence type="ECO:0000313" key="11">
    <source>
        <dbReference type="Proteomes" id="UP000266441"/>
    </source>
</evidence>
<dbReference type="InterPro" id="IPR004673">
    <property type="entry name" value="L-rhamnose-proton_sym_RhaT"/>
</dbReference>
<evidence type="ECO:0000256" key="4">
    <source>
        <dbReference type="ARBA" id="ARBA00022597"/>
    </source>
</evidence>
<keyword evidence="3" id="KW-0997">Cell inner membrane</keyword>
<feature type="transmembrane region" description="Helical" evidence="9">
    <location>
        <begin position="329"/>
        <end position="351"/>
    </location>
</feature>
<evidence type="ECO:0000256" key="7">
    <source>
        <dbReference type="ARBA" id="ARBA00022989"/>
    </source>
</evidence>
<dbReference type="Pfam" id="PF06379">
    <property type="entry name" value="RhaT"/>
    <property type="match status" value="1"/>
</dbReference>
<evidence type="ECO:0008006" key="12">
    <source>
        <dbReference type="Google" id="ProtNLM"/>
    </source>
</evidence>
<evidence type="ECO:0000256" key="5">
    <source>
        <dbReference type="ARBA" id="ARBA00022692"/>
    </source>
</evidence>
<name>A0A399CZQ2_9BACT</name>
<gene>
    <name evidence="10" type="ORF">D1164_16695</name>
</gene>
<dbReference type="AlphaFoldDB" id="A0A399CZQ2"/>
<dbReference type="Proteomes" id="UP000266441">
    <property type="component" value="Unassembled WGS sequence"/>
</dbReference>
<proteinExistence type="predicted"/>
<sequence length="354" mass="37067">MDKMGILAGLLLVTFSGLGTGTAAWPFKRIKDIHFGEFLFVSMLTGLIIYPWAVVLFNVPDPAMVIKSVGFKTLLASNLLSVSWGIANILYMVCVIRIGASLAGAILSALGMSVGVLIPMIFKGSGLFSNAPGLFSNTGGAILVGLATLITGLIFISKAGFGREKVLSSGEKQEKGEQSSKSFSGGLILAVLAGILSGGISLAFVYSQEPIIAAVKQQGAGEITANFTVWALGMFGGALANVSYGAYLMIKSNRRGQFPIRKGEFFCGALVGSQFIISIVLLGKGMVMLGVLGASVGFGIQQSLQVIGNQLVGFIGGEWRGIRGKPVRLMYVGLIILLVAVCIFAFSNAIYSIT</sequence>
<evidence type="ECO:0000256" key="8">
    <source>
        <dbReference type="ARBA" id="ARBA00023136"/>
    </source>
</evidence>
<evidence type="ECO:0000256" key="9">
    <source>
        <dbReference type="SAM" id="Phobius"/>
    </source>
</evidence>
<evidence type="ECO:0000256" key="3">
    <source>
        <dbReference type="ARBA" id="ARBA00022519"/>
    </source>
</evidence>
<feature type="transmembrane region" description="Helical" evidence="9">
    <location>
        <begin position="142"/>
        <end position="161"/>
    </location>
</feature>
<feature type="transmembrane region" description="Helical" evidence="9">
    <location>
        <begin position="227"/>
        <end position="250"/>
    </location>
</feature>
<keyword evidence="2" id="KW-1003">Cell membrane</keyword>